<dbReference type="AlphaFoldDB" id="A0A397JIN3"/>
<sequence>MKVETLGKKTISTLELPFLTIINKKYVAELSSWIDRKSATYSLANIPYEFRGIAGTDEIVGGSILWLGIIKLVIFIFSLKNGNIQNLILSRVVDNGVSDFTKDKGCWCNNIYSDIYYEKPIRTTRGLFSIVYYEVTKIIKKQISNCTIR</sequence>
<keyword evidence="3" id="KW-1185">Reference proteome</keyword>
<evidence type="ECO:0000256" key="1">
    <source>
        <dbReference type="SAM" id="Phobius"/>
    </source>
</evidence>
<keyword evidence="1" id="KW-0812">Transmembrane</keyword>
<accession>A0A397JIN3</accession>
<name>A0A397JIN3_9GLOM</name>
<comment type="caution">
    <text evidence="2">The sequence shown here is derived from an EMBL/GenBank/DDBJ whole genome shotgun (WGS) entry which is preliminary data.</text>
</comment>
<keyword evidence="1" id="KW-1133">Transmembrane helix</keyword>
<dbReference type="OrthoDB" id="2482008at2759"/>
<evidence type="ECO:0000313" key="3">
    <source>
        <dbReference type="Proteomes" id="UP000266861"/>
    </source>
</evidence>
<dbReference type="Proteomes" id="UP000266861">
    <property type="component" value="Unassembled WGS sequence"/>
</dbReference>
<gene>
    <name evidence="2" type="ORF">Glove_29g33</name>
</gene>
<organism evidence="2 3">
    <name type="scientific">Diversispora epigaea</name>
    <dbReference type="NCBI Taxonomy" id="1348612"/>
    <lineage>
        <taxon>Eukaryota</taxon>
        <taxon>Fungi</taxon>
        <taxon>Fungi incertae sedis</taxon>
        <taxon>Mucoromycota</taxon>
        <taxon>Glomeromycotina</taxon>
        <taxon>Glomeromycetes</taxon>
        <taxon>Diversisporales</taxon>
        <taxon>Diversisporaceae</taxon>
        <taxon>Diversispora</taxon>
    </lineage>
</organism>
<feature type="transmembrane region" description="Helical" evidence="1">
    <location>
        <begin position="59"/>
        <end position="79"/>
    </location>
</feature>
<protein>
    <submittedName>
        <fullName evidence="2">Uncharacterized protein</fullName>
    </submittedName>
</protein>
<dbReference type="EMBL" id="PQFF01000027">
    <property type="protein sequence ID" value="RHZ87861.1"/>
    <property type="molecule type" value="Genomic_DNA"/>
</dbReference>
<reference evidence="2 3" key="1">
    <citation type="submission" date="2018-08" db="EMBL/GenBank/DDBJ databases">
        <title>Genome and evolution of the arbuscular mycorrhizal fungus Diversispora epigaea (formerly Glomus versiforme) and its bacterial endosymbionts.</title>
        <authorList>
            <person name="Sun X."/>
            <person name="Fei Z."/>
            <person name="Harrison M."/>
        </authorList>
    </citation>
    <scope>NUCLEOTIDE SEQUENCE [LARGE SCALE GENOMIC DNA]</scope>
    <source>
        <strain evidence="2 3">IT104</strain>
    </source>
</reference>
<keyword evidence="1" id="KW-0472">Membrane</keyword>
<evidence type="ECO:0000313" key="2">
    <source>
        <dbReference type="EMBL" id="RHZ87861.1"/>
    </source>
</evidence>
<proteinExistence type="predicted"/>